<dbReference type="Pfam" id="PF07716">
    <property type="entry name" value="bZIP_2"/>
    <property type="match status" value="1"/>
</dbReference>
<gene>
    <name evidence="7" type="ORF">LIER_18970</name>
</gene>
<evidence type="ECO:0000313" key="7">
    <source>
        <dbReference type="EMBL" id="GAA0162992.1"/>
    </source>
</evidence>
<feature type="domain" description="BZIP" evidence="6">
    <location>
        <begin position="71"/>
        <end position="134"/>
    </location>
</feature>
<dbReference type="InterPro" id="IPR004827">
    <property type="entry name" value="bZIP"/>
</dbReference>
<dbReference type="PANTHER" id="PTHR13690">
    <property type="entry name" value="TRANSCRIPTION FACTOR POSF21-RELATED"/>
    <property type="match status" value="1"/>
</dbReference>
<dbReference type="GO" id="GO:0003700">
    <property type="term" value="F:DNA-binding transcription factor activity"/>
    <property type="evidence" value="ECO:0007669"/>
    <property type="project" value="InterPro"/>
</dbReference>
<dbReference type="InterPro" id="IPR044759">
    <property type="entry name" value="bZIP_RF2"/>
</dbReference>
<dbReference type="PANTHER" id="PTHR13690:SF112">
    <property type="entry name" value="TRANSCRIPTION FACTOR RF2A-LIKE"/>
    <property type="match status" value="1"/>
</dbReference>
<dbReference type="GO" id="GO:0003677">
    <property type="term" value="F:DNA binding"/>
    <property type="evidence" value="ECO:0007669"/>
    <property type="project" value="UniProtKB-KW"/>
</dbReference>
<keyword evidence="8" id="KW-1185">Reference proteome</keyword>
<evidence type="ECO:0000256" key="4">
    <source>
        <dbReference type="ARBA" id="ARBA00023163"/>
    </source>
</evidence>
<reference evidence="7 8" key="1">
    <citation type="submission" date="2024-01" db="EMBL/GenBank/DDBJ databases">
        <title>The complete chloroplast genome sequence of Lithospermum erythrorhizon: insights into the phylogenetic relationship among Boraginaceae species and the maternal lineages of purple gromwells.</title>
        <authorList>
            <person name="Okada T."/>
            <person name="Watanabe K."/>
        </authorList>
    </citation>
    <scope>NUCLEOTIDE SEQUENCE [LARGE SCALE GENOMIC DNA]</scope>
</reference>
<dbReference type="EMBL" id="BAABME010004626">
    <property type="protein sequence ID" value="GAA0162992.1"/>
    <property type="molecule type" value="Genomic_DNA"/>
</dbReference>
<evidence type="ECO:0000313" key="8">
    <source>
        <dbReference type="Proteomes" id="UP001454036"/>
    </source>
</evidence>
<keyword evidence="4" id="KW-0804">Transcription</keyword>
<dbReference type="CDD" id="cd14703">
    <property type="entry name" value="bZIP_plant_RF2"/>
    <property type="match status" value="1"/>
</dbReference>
<dbReference type="GO" id="GO:0005634">
    <property type="term" value="C:nucleus"/>
    <property type="evidence" value="ECO:0007669"/>
    <property type="project" value="UniProtKB-SubCell"/>
</dbReference>
<proteinExistence type="predicted"/>
<dbReference type="SUPFAM" id="SSF57959">
    <property type="entry name" value="Leucine zipper domain"/>
    <property type="match status" value="1"/>
</dbReference>
<keyword evidence="5" id="KW-0539">Nucleus</keyword>
<keyword evidence="2" id="KW-0805">Transcription regulation</keyword>
<evidence type="ECO:0000256" key="1">
    <source>
        <dbReference type="ARBA" id="ARBA00004123"/>
    </source>
</evidence>
<protein>
    <submittedName>
        <fullName evidence="7">DNA-binding transcription factor</fullName>
    </submittedName>
</protein>
<keyword evidence="3 7" id="KW-0238">DNA-binding</keyword>
<dbReference type="SMART" id="SM00338">
    <property type="entry name" value="BRLZ"/>
    <property type="match status" value="1"/>
</dbReference>
<evidence type="ECO:0000256" key="2">
    <source>
        <dbReference type="ARBA" id="ARBA00023015"/>
    </source>
</evidence>
<evidence type="ECO:0000256" key="3">
    <source>
        <dbReference type="ARBA" id="ARBA00023125"/>
    </source>
</evidence>
<organism evidence="7 8">
    <name type="scientific">Lithospermum erythrorhizon</name>
    <name type="common">Purple gromwell</name>
    <name type="synonym">Lithospermum officinale var. erythrorhizon</name>
    <dbReference type="NCBI Taxonomy" id="34254"/>
    <lineage>
        <taxon>Eukaryota</taxon>
        <taxon>Viridiplantae</taxon>
        <taxon>Streptophyta</taxon>
        <taxon>Embryophyta</taxon>
        <taxon>Tracheophyta</taxon>
        <taxon>Spermatophyta</taxon>
        <taxon>Magnoliopsida</taxon>
        <taxon>eudicotyledons</taxon>
        <taxon>Gunneridae</taxon>
        <taxon>Pentapetalae</taxon>
        <taxon>asterids</taxon>
        <taxon>lamiids</taxon>
        <taxon>Boraginales</taxon>
        <taxon>Boraginaceae</taxon>
        <taxon>Boraginoideae</taxon>
        <taxon>Lithospermeae</taxon>
        <taxon>Lithospermum</taxon>
    </lineage>
</organism>
<name>A0AAV3QIX4_LITER</name>
<evidence type="ECO:0000256" key="5">
    <source>
        <dbReference type="ARBA" id="ARBA00023242"/>
    </source>
</evidence>
<comment type="caution">
    <text evidence="7">The sequence shown here is derived from an EMBL/GenBank/DDBJ whole genome shotgun (WGS) entry which is preliminary data.</text>
</comment>
<dbReference type="Gene3D" id="1.20.5.170">
    <property type="match status" value="1"/>
</dbReference>
<dbReference type="PROSITE" id="PS50217">
    <property type="entry name" value="BZIP"/>
    <property type="match status" value="1"/>
</dbReference>
<dbReference type="Proteomes" id="UP001454036">
    <property type="component" value="Unassembled WGS sequence"/>
</dbReference>
<dbReference type="InterPro" id="IPR046347">
    <property type="entry name" value="bZIP_sf"/>
</dbReference>
<comment type="subcellular location">
    <subcellularLocation>
        <location evidence="1">Nucleus</location>
    </subcellularLocation>
</comment>
<accession>A0AAV3QIX4</accession>
<evidence type="ECO:0000259" key="6">
    <source>
        <dbReference type="PROSITE" id="PS50217"/>
    </source>
</evidence>
<sequence length="166" mass="19075">MANAPRRLNLTTQTSNIIHVNNFGGQVGQSSSENSESTLEATVNVGNVWFTKMEMEKIMADEKLTEISRSDPKRVKRVLRNRQSALRSKEKKLHCMSELKQKVDTMESESTTLSSQVMLLQDDNTMLTNHINELQYRIQAMEQHDHLQDALREALDTRVHQLRHAT</sequence>
<dbReference type="AlphaFoldDB" id="A0AAV3QIX4"/>